<dbReference type="Pfam" id="PF11749">
    <property type="entry name" value="DUF3305"/>
    <property type="match status" value="1"/>
</dbReference>
<evidence type="ECO:0000313" key="2">
    <source>
        <dbReference type="EMBL" id="SEK43126.1"/>
    </source>
</evidence>
<evidence type="ECO:0000313" key="3">
    <source>
        <dbReference type="Proteomes" id="UP000199283"/>
    </source>
</evidence>
<feature type="region of interest" description="Disordered" evidence="1">
    <location>
        <begin position="145"/>
        <end position="182"/>
    </location>
</feature>
<dbReference type="EMBL" id="FNZQ01000001">
    <property type="protein sequence ID" value="SEK43126.1"/>
    <property type="molecule type" value="Genomic_DNA"/>
</dbReference>
<dbReference type="RefSeq" id="WP_245737480.1">
    <property type="nucleotide sequence ID" value="NZ_FNZQ01000001.1"/>
</dbReference>
<dbReference type="STRING" id="188906.SAMN04488526_0559"/>
<accession>A0A1H7GY89</accession>
<dbReference type="AlphaFoldDB" id="A0A1H7GY89"/>
<proteinExistence type="predicted"/>
<keyword evidence="3" id="KW-1185">Reference proteome</keyword>
<reference evidence="2 3" key="1">
    <citation type="submission" date="2016-10" db="EMBL/GenBank/DDBJ databases">
        <authorList>
            <person name="de Groot N.N."/>
        </authorList>
    </citation>
    <scope>NUCLEOTIDE SEQUENCE [LARGE SCALE GENOMIC DNA]</scope>
    <source>
        <strain evidence="2 3">DSM 14858</strain>
    </source>
</reference>
<dbReference type="Proteomes" id="UP000199283">
    <property type="component" value="Unassembled WGS sequence"/>
</dbReference>
<evidence type="ECO:0008006" key="4">
    <source>
        <dbReference type="Google" id="ProtNLM"/>
    </source>
</evidence>
<gene>
    <name evidence="2" type="ORF">SAMN04488526_0559</name>
</gene>
<name>A0A1H7GY89_9RHOB</name>
<evidence type="ECO:0000256" key="1">
    <source>
        <dbReference type="SAM" id="MobiDB-lite"/>
    </source>
</evidence>
<protein>
    <recommendedName>
        <fullName evidence="4">Molybdopterin-guanine dinucleotide biosynthesis protein A</fullName>
    </recommendedName>
</protein>
<dbReference type="InterPro" id="IPR021736">
    <property type="entry name" value="DUF3305"/>
</dbReference>
<sequence>MFQALKIVEMPVGVVMRRSPGVTRWIAHVWTLAGIVPRAPAADWRMTRTDGDVIEYHAATLTLQLHRKDTDSLVQNLTSQVPSVWVGLRGGGRPDPVLVTASPFEASFHEIDAEDRVEKVAMPAGMIEWVEAFVALHHQDEPFVKRRRDKHRQGDAQDGIGDARITQPADVWRTPQSLRARK</sequence>
<organism evidence="2 3">
    <name type="scientific">Jannaschia helgolandensis</name>
    <dbReference type="NCBI Taxonomy" id="188906"/>
    <lineage>
        <taxon>Bacteria</taxon>
        <taxon>Pseudomonadati</taxon>
        <taxon>Pseudomonadota</taxon>
        <taxon>Alphaproteobacteria</taxon>
        <taxon>Rhodobacterales</taxon>
        <taxon>Roseobacteraceae</taxon>
        <taxon>Jannaschia</taxon>
    </lineage>
</organism>